<dbReference type="GO" id="GO:0005178">
    <property type="term" value="F:integrin binding"/>
    <property type="evidence" value="ECO:0007669"/>
    <property type="project" value="InterPro"/>
</dbReference>
<evidence type="ECO:0000313" key="11">
    <source>
        <dbReference type="Proteomes" id="UP000018468"/>
    </source>
</evidence>
<keyword evidence="3 9" id="KW-0732">Signal</keyword>
<dbReference type="AlphaFoldDB" id="W5MFC6"/>
<dbReference type="Gene3D" id="2.60.40.10">
    <property type="entry name" value="Immunoglobulins"/>
    <property type="match status" value="1"/>
</dbReference>
<dbReference type="GO" id="GO:0051894">
    <property type="term" value="P:positive regulation of focal adhesion assembly"/>
    <property type="evidence" value="ECO:0000318"/>
    <property type="project" value="GO_Central"/>
</dbReference>
<feature type="chain" id="PRO_5004866139" description="Ig-like domain-containing protein" evidence="9">
    <location>
        <begin position="22"/>
        <end position="158"/>
    </location>
</feature>
<evidence type="ECO:0000256" key="5">
    <source>
        <dbReference type="ARBA" id="ARBA00023157"/>
    </source>
</evidence>
<dbReference type="InterPro" id="IPR036179">
    <property type="entry name" value="Ig-like_dom_sf"/>
</dbReference>
<dbReference type="InParanoid" id="W5MFC6"/>
<reference evidence="10" key="3">
    <citation type="submission" date="2025-09" db="UniProtKB">
        <authorList>
            <consortium name="Ensembl"/>
        </authorList>
    </citation>
    <scope>IDENTIFICATION</scope>
</reference>
<feature type="signal peptide" evidence="9">
    <location>
        <begin position="1"/>
        <end position="21"/>
    </location>
</feature>
<dbReference type="HOGENOM" id="CLU_1694934_0_0_1"/>
<reference evidence="11" key="1">
    <citation type="submission" date="2011-12" db="EMBL/GenBank/DDBJ databases">
        <title>The Draft Genome of Lepisosteus oculatus.</title>
        <authorList>
            <consortium name="The Broad Institute Genome Assembly &amp; Analysis Group"/>
            <consortium name="Computational R&amp;D Group"/>
            <consortium name="and Sequencing Platform"/>
            <person name="Di Palma F."/>
            <person name="Alfoldi J."/>
            <person name="Johnson J."/>
            <person name="Berlin A."/>
            <person name="Gnerre S."/>
            <person name="Jaffe D."/>
            <person name="MacCallum I."/>
            <person name="Young S."/>
            <person name="Walker B.J."/>
            <person name="Lander E.S."/>
            <person name="Lindblad-Toh K."/>
        </authorList>
    </citation>
    <scope>NUCLEOTIDE SEQUENCE [LARGE SCALE GENOMIC DNA]</scope>
</reference>
<keyword evidence="6" id="KW-0325">Glycoprotein</keyword>
<dbReference type="Proteomes" id="UP000018468">
    <property type="component" value="Linkage group LG26"/>
</dbReference>
<keyword evidence="7" id="KW-0449">Lipoprotein</keyword>
<organism evidence="10 11">
    <name type="scientific">Lepisosteus oculatus</name>
    <name type="common">Spotted gar</name>
    <dbReference type="NCBI Taxonomy" id="7918"/>
    <lineage>
        <taxon>Eukaryota</taxon>
        <taxon>Metazoa</taxon>
        <taxon>Chordata</taxon>
        <taxon>Craniata</taxon>
        <taxon>Vertebrata</taxon>
        <taxon>Euteleostomi</taxon>
        <taxon>Actinopterygii</taxon>
        <taxon>Neopterygii</taxon>
        <taxon>Holostei</taxon>
        <taxon>Semionotiformes</taxon>
        <taxon>Lepisosteidae</taxon>
        <taxon>Lepisosteus</taxon>
    </lineage>
</organism>
<dbReference type="Ensembl" id="ENSLOCT00000007093.1">
    <property type="protein sequence ID" value="ENSLOCP00000007085.1"/>
    <property type="gene ID" value="ENSLOCG00000005867.1"/>
</dbReference>
<keyword evidence="5" id="KW-1015">Disulfide bond</keyword>
<proteinExistence type="predicted"/>
<accession>W5MFC6</accession>
<dbReference type="GO" id="GO:0007155">
    <property type="term" value="P:cell adhesion"/>
    <property type="evidence" value="ECO:0007669"/>
    <property type="project" value="InterPro"/>
</dbReference>
<dbReference type="InterPro" id="IPR013783">
    <property type="entry name" value="Ig-like_fold"/>
</dbReference>
<dbReference type="GO" id="GO:0030425">
    <property type="term" value="C:dendrite"/>
    <property type="evidence" value="ECO:0000318"/>
    <property type="project" value="GO_Central"/>
</dbReference>
<evidence type="ECO:0000256" key="9">
    <source>
        <dbReference type="SAM" id="SignalP"/>
    </source>
</evidence>
<keyword evidence="4" id="KW-0472">Membrane</keyword>
<evidence type="ECO:0000256" key="1">
    <source>
        <dbReference type="ARBA" id="ARBA00004236"/>
    </source>
</evidence>
<keyword evidence="2" id="KW-1003">Cell membrane</keyword>
<evidence type="ECO:0008006" key="12">
    <source>
        <dbReference type="Google" id="ProtNLM"/>
    </source>
</evidence>
<dbReference type="PANTHER" id="PTHR19226">
    <property type="entry name" value="THY-1 MEMBRANE GLYCOPROTEIN"/>
    <property type="match status" value="1"/>
</dbReference>
<dbReference type="GO" id="GO:0007229">
    <property type="term" value="P:integrin-mediated signaling pathway"/>
    <property type="evidence" value="ECO:0000318"/>
    <property type="project" value="GO_Central"/>
</dbReference>
<evidence type="ECO:0000256" key="8">
    <source>
        <dbReference type="ARBA" id="ARBA00023319"/>
    </source>
</evidence>
<dbReference type="eggNOG" id="ENOG502S18P">
    <property type="taxonomic scope" value="Eukaryota"/>
</dbReference>
<evidence type="ECO:0000256" key="6">
    <source>
        <dbReference type="ARBA" id="ARBA00023180"/>
    </source>
</evidence>
<dbReference type="SUPFAM" id="SSF48726">
    <property type="entry name" value="Immunoglobulin"/>
    <property type="match status" value="1"/>
</dbReference>
<evidence type="ECO:0000256" key="7">
    <source>
        <dbReference type="ARBA" id="ARBA00023288"/>
    </source>
</evidence>
<dbReference type="PANTHER" id="PTHR19226:SF2">
    <property type="entry name" value="THY-1 MEMBRANE GLYCOPROTEIN"/>
    <property type="match status" value="1"/>
</dbReference>
<evidence type="ECO:0000313" key="10">
    <source>
        <dbReference type="Ensembl" id="ENSLOCP00000007085.1"/>
    </source>
</evidence>
<keyword evidence="11" id="KW-1185">Reference proteome</keyword>
<sequence length="158" mass="17410">KMNSLFIFGVFLAVSAAPTLGDNNIKVCRQEDESLRIDCNIPPKPNQVSSYSFSMTKAGKETPITNNFTGGTTDLKFKDKIRVVPLENSGFRLTMTSFQLTENTTFICKVQSVIATAQVEKGKLVTCSAINAFLHSCPWLLYALLALQVIRSWGLPSL</sequence>
<dbReference type="Bgee" id="ENSLOCG00000005867">
    <property type="expression patterns" value="Expressed in bone element and 13 other cell types or tissues"/>
</dbReference>
<protein>
    <recommendedName>
        <fullName evidence="12">Ig-like domain-containing protein</fullName>
    </recommendedName>
</protein>
<keyword evidence="8" id="KW-0393">Immunoglobulin domain</keyword>
<evidence type="ECO:0000256" key="3">
    <source>
        <dbReference type="ARBA" id="ARBA00022729"/>
    </source>
</evidence>
<dbReference type="GO" id="GO:0045121">
    <property type="term" value="C:membrane raft"/>
    <property type="evidence" value="ECO:0000318"/>
    <property type="project" value="GO_Central"/>
</dbReference>
<comment type="subcellular location">
    <subcellularLocation>
        <location evidence="1">Cell membrane</location>
    </subcellularLocation>
</comment>
<dbReference type="GO" id="GO:0005096">
    <property type="term" value="F:GTPase activator activity"/>
    <property type="evidence" value="ECO:0000318"/>
    <property type="project" value="GO_Central"/>
</dbReference>
<dbReference type="EMBL" id="AHAT01018460">
    <property type="status" value="NOT_ANNOTATED_CDS"/>
    <property type="molecule type" value="Genomic_DNA"/>
</dbReference>
<dbReference type="GeneTree" id="ENSGT00390000012429"/>
<evidence type="ECO:0000256" key="2">
    <source>
        <dbReference type="ARBA" id="ARBA00022475"/>
    </source>
</evidence>
<evidence type="ECO:0000256" key="4">
    <source>
        <dbReference type="ARBA" id="ARBA00023136"/>
    </source>
</evidence>
<dbReference type="GO" id="GO:0030334">
    <property type="term" value="P:regulation of cell migration"/>
    <property type="evidence" value="ECO:0007669"/>
    <property type="project" value="InterPro"/>
</dbReference>
<dbReference type="GO" id="GO:0009897">
    <property type="term" value="C:external side of plasma membrane"/>
    <property type="evidence" value="ECO:0000318"/>
    <property type="project" value="GO_Central"/>
</dbReference>
<dbReference type="InterPro" id="IPR033292">
    <property type="entry name" value="THY1"/>
</dbReference>
<name>W5MFC6_LEPOC</name>
<dbReference type="OMA" id="HNTTYLC"/>
<reference evidence="10" key="2">
    <citation type="submission" date="2025-08" db="UniProtKB">
        <authorList>
            <consortium name="Ensembl"/>
        </authorList>
    </citation>
    <scope>IDENTIFICATION</scope>
</reference>